<dbReference type="RefSeq" id="XP_018267121.1">
    <property type="nucleotide sequence ID" value="XM_018404467.1"/>
</dbReference>
<feature type="compositionally biased region" description="Basic and acidic residues" evidence="1">
    <location>
        <begin position="101"/>
        <end position="111"/>
    </location>
</feature>
<gene>
    <name evidence="2" type="ORF">I303_01104</name>
    <name evidence="3" type="ORF">I303_101100</name>
</gene>
<reference evidence="3" key="3">
    <citation type="submission" date="2024-02" db="EMBL/GenBank/DDBJ databases">
        <title>Comparative genomics of Cryptococcus and Kwoniella reveals pathogenesis evolution and contrasting modes of karyotype evolution via chromosome fusion or intercentromeric recombination.</title>
        <authorList>
            <person name="Coelho M.A."/>
            <person name="David-Palma M."/>
            <person name="Shea T."/>
            <person name="Bowers K."/>
            <person name="McGinley-Smith S."/>
            <person name="Mohammad A.W."/>
            <person name="Gnirke A."/>
            <person name="Yurkov A.M."/>
            <person name="Nowrousian M."/>
            <person name="Sun S."/>
            <person name="Cuomo C.A."/>
            <person name="Heitman J."/>
        </authorList>
    </citation>
    <scope>NUCLEOTIDE SEQUENCE</scope>
    <source>
        <strain evidence="3">CBS 10117</strain>
    </source>
</reference>
<feature type="compositionally biased region" description="Basic and acidic residues" evidence="1">
    <location>
        <begin position="125"/>
        <end position="136"/>
    </location>
</feature>
<dbReference type="EMBL" id="KI894027">
    <property type="protein sequence ID" value="OBR89279.1"/>
    <property type="molecule type" value="Genomic_DNA"/>
</dbReference>
<dbReference type="EMBL" id="CP144530">
    <property type="protein sequence ID" value="WWC58557.1"/>
    <property type="molecule type" value="Genomic_DNA"/>
</dbReference>
<evidence type="ECO:0000313" key="3">
    <source>
        <dbReference type="EMBL" id="WWC58557.1"/>
    </source>
</evidence>
<dbReference type="Proteomes" id="UP000078595">
    <property type="component" value="Chromosome 1"/>
</dbReference>
<proteinExistence type="predicted"/>
<evidence type="ECO:0000313" key="2">
    <source>
        <dbReference type="EMBL" id="OBR89279.1"/>
    </source>
</evidence>
<keyword evidence="4" id="KW-1185">Reference proteome</keyword>
<sequence length="136" mass="15174">MTICIVNVHDEVTTGQLEMNHWESYTAIPLANTLLNLAREGVQFISVAATETDAVITISWNNENWYNMCRGLDQYEGRGLINPQQPTDPVIPEEAVTVPDNETRGAKDPWTRPEIPGYAPAHPPKKSDGEEEKKDA</sequence>
<dbReference type="GeneID" id="28964803"/>
<dbReference type="AlphaFoldDB" id="A0A1A6AGT6"/>
<accession>A0A1A6AGT6</accession>
<organism evidence="2">
    <name type="scientific">Kwoniella dejecticola CBS 10117</name>
    <dbReference type="NCBI Taxonomy" id="1296121"/>
    <lineage>
        <taxon>Eukaryota</taxon>
        <taxon>Fungi</taxon>
        <taxon>Dikarya</taxon>
        <taxon>Basidiomycota</taxon>
        <taxon>Agaricomycotina</taxon>
        <taxon>Tremellomycetes</taxon>
        <taxon>Tremellales</taxon>
        <taxon>Cryptococcaceae</taxon>
        <taxon>Kwoniella</taxon>
    </lineage>
</organism>
<protein>
    <submittedName>
        <fullName evidence="2">Uncharacterized protein</fullName>
    </submittedName>
</protein>
<reference evidence="3" key="2">
    <citation type="submission" date="2013-07" db="EMBL/GenBank/DDBJ databases">
        <authorList>
            <consortium name="The Broad Institute Genome Sequencing Platform"/>
            <person name="Cuomo C."/>
            <person name="Litvintseva A."/>
            <person name="Chen Y."/>
            <person name="Heitman J."/>
            <person name="Sun S."/>
            <person name="Springer D."/>
            <person name="Dromer F."/>
            <person name="Young S.K."/>
            <person name="Zeng Q."/>
            <person name="Gargeya S."/>
            <person name="Fitzgerald M."/>
            <person name="Abouelleil A."/>
            <person name="Alvarado L."/>
            <person name="Berlin A.M."/>
            <person name="Chapman S.B."/>
            <person name="Dewar J."/>
            <person name="Goldberg J."/>
            <person name="Griggs A."/>
            <person name="Gujja S."/>
            <person name="Hansen M."/>
            <person name="Howarth C."/>
            <person name="Imamovic A."/>
            <person name="Larimer J."/>
            <person name="McCowan C."/>
            <person name="Murphy C."/>
            <person name="Pearson M."/>
            <person name="Priest M."/>
            <person name="Roberts A."/>
            <person name="Saif S."/>
            <person name="Shea T."/>
            <person name="Sykes S."/>
            <person name="Wortman J."/>
            <person name="Nusbaum C."/>
            <person name="Birren B."/>
        </authorList>
    </citation>
    <scope>NUCLEOTIDE SEQUENCE</scope>
    <source>
        <strain evidence="3">CBS 10117</strain>
    </source>
</reference>
<name>A0A1A6AGT6_9TREE</name>
<reference evidence="2" key="1">
    <citation type="submission" date="2013-07" db="EMBL/GenBank/DDBJ databases">
        <title>The Genome Sequence of Cryptococcus dejecticola CBS10117.</title>
        <authorList>
            <consortium name="The Broad Institute Genome Sequencing Platform"/>
            <person name="Cuomo C."/>
            <person name="Litvintseva A."/>
            <person name="Chen Y."/>
            <person name="Heitman J."/>
            <person name="Sun S."/>
            <person name="Springer D."/>
            <person name="Dromer F."/>
            <person name="Young S.K."/>
            <person name="Zeng Q."/>
            <person name="Gargeya S."/>
            <person name="Fitzgerald M."/>
            <person name="Abouelleil A."/>
            <person name="Alvarado L."/>
            <person name="Berlin A.M."/>
            <person name="Chapman S.B."/>
            <person name="Dewar J."/>
            <person name="Goldberg J."/>
            <person name="Griggs A."/>
            <person name="Gujja S."/>
            <person name="Hansen M."/>
            <person name="Howarth C."/>
            <person name="Imamovic A."/>
            <person name="Larimer J."/>
            <person name="McCowan C."/>
            <person name="Murphy C."/>
            <person name="Pearson M."/>
            <person name="Priest M."/>
            <person name="Roberts A."/>
            <person name="Saif S."/>
            <person name="Shea T."/>
            <person name="Sykes S."/>
            <person name="Wortman J."/>
            <person name="Nusbaum C."/>
            <person name="Birren B."/>
        </authorList>
    </citation>
    <scope>NUCLEOTIDE SEQUENCE [LARGE SCALE GENOMIC DNA]</scope>
    <source>
        <strain evidence="2">CBS 10117</strain>
    </source>
</reference>
<evidence type="ECO:0000256" key="1">
    <source>
        <dbReference type="SAM" id="MobiDB-lite"/>
    </source>
</evidence>
<dbReference type="OrthoDB" id="10468502at2759"/>
<dbReference type="VEuPathDB" id="FungiDB:I303_01104"/>
<feature type="region of interest" description="Disordered" evidence="1">
    <location>
        <begin position="79"/>
        <end position="136"/>
    </location>
</feature>
<dbReference type="KEGG" id="kdj:28964803"/>
<evidence type="ECO:0000313" key="4">
    <source>
        <dbReference type="Proteomes" id="UP000078595"/>
    </source>
</evidence>